<gene>
    <name evidence="1" type="ORF">MLD38_015154</name>
</gene>
<evidence type="ECO:0000313" key="2">
    <source>
        <dbReference type="Proteomes" id="UP001057402"/>
    </source>
</evidence>
<protein>
    <submittedName>
        <fullName evidence="1">Uncharacterized protein</fullName>
    </submittedName>
</protein>
<accession>A0ACB9RF28</accession>
<proteinExistence type="predicted"/>
<evidence type="ECO:0000313" key="1">
    <source>
        <dbReference type="EMBL" id="KAI4377548.1"/>
    </source>
</evidence>
<keyword evidence="2" id="KW-1185">Reference proteome</keyword>
<sequence>MFNLPKSQLQLFGESAYCVASSDVLENCWKAETPLSRFTSVVSWSISTTRPAAFGAAPYNPVLGETHHVSRGNLHFLLEQVSHHPPVSALHATDDAETVEMVWCHQPVPRFYGASVETEVHGKRELRLLRLRETYVMNCPKLLIRLFPLPGIDWSGPSSSSTVLYEIYGHWDRTVTIKDVNNGKTTEIYNARNVISRLKAPIIRDRKGILPTESAAVWSEVTEAILRKDWERAGEEKRAVEEKQRALQKQRESSGENWVPKHFNLSYNKEDGWHCSPLHNTVSPAPIEVPV</sequence>
<reference evidence="2" key="1">
    <citation type="journal article" date="2023" name="Front. Plant Sci.">
        <title>Chromosomal-level genome assembly of Melastoma candidum provides insights into trichome evolution.</title>
        <authorList>
            <person name="Zhong Y."/>
            <person name="Wu W."/>
            <person name="Sun C."/>
            <person name="Zou P."/>
            <person name="Liu Y."/>
            <person name="Dai S."/>
            <person name="Zhou R."/>
        </authorList>
    </citation>
    <scope>NUCLEOTIDE SEQUENCE [LARGE SCALE GENOMIC DNA]</scope>
</reference>
<organism evidence="1 2">
    <name type="scientific">Melastoma candidum</name>
    <dbReference type="NCBI Taxonomy" id="119954"/>
    <lineage>
        <taxon>Eukaryota</taxon>
        <taxon>Viridiplantae</taxon>
        <taxon>Streptophyta</taxon>
        <taxon>Embryophyta</taxon>
        <taxon>Tracheophyta</taxon>
        <taxon>Spermatophyta</taxon>
        <taxon>Magnoliopsida</taxon>
        <taxon>eudicotyledons</taxon>
        <taxon>Gunneridae</taxon>
        <taxon>Pentapetalae</taxon>
        <taxon>rosids</taxon>
        <taxon>malvids</taxon>
        <taxon>Myrtales</taxon>
        <taxon>Melastomataceae</taxon>
        <taxon>Melastomatoideae</taxon>
        <taxon>Melastomateae</taxon>
        <taxon>Melastoma</taxon>
    </lineage>
</organism>
<name>A0ACB9RF28_9MYRT</name>
<dbReference type="Proteomes" id="UP001057402">
    <property type="component" value="Chromosome 4"/>
</dbReference>
<dbReference type="EMBL" id="CM042883">
    <property type="protein sequence ID" value="KAI4377548.1"/>
    <property type="molecule type" value="Genomic_DNA"/>
</dbReference>
<comment type="caution">
    <text evidence="1">The sequence shown here is derived from an EMBL/GenBank/DDBJ whole genome shotgun (WGS) entry which is preliminary data.</text>
</comment>